<protein>
    <submittedName>
        <fullName evidence="9">CYRIA-B_Rac1-bd domain-containing protein</fullName>
    </submittedName>
</protein>
<evidence type="ECO:0000256" key="4">
    <source>
        <dbReference type="ARBA" id="ARBA00023288"/>
    </source>
</evidence>
<keyword evidence="4" id="KW-0449">Lipoprotein</keyword>
<dbReference type="STRING" id="318479.A0A0N4UIB8"/>
<dbReference type="PANTHER" id="PTHR12422">
    <property type="entry name" value="GH09096P"/>
    <property type="match status" value="1"/>
</dbReference>
<dbReference type="Pfam" id="PF07159">
    <property type="entry name" value="CYRIA-B_Rac1-bd"/>
    <property type="match status" value="1"/>
</dbReference>
<evidence type="ECO:0000313" key="9">
    <source>
        <dbReference type="WBParaSite" id="DME_0000734301-mRNA-1"/>
    </source>
</evidence>
<dbReference type="EMBL" id="UYYG01001198">
    <property type="protein sequence ID" value="VDN60006.1"/>
    <property type="molecule type" value="Genomic_DNA"/>
</dbReference>
<dbReference type="GO" id="GO:0031267">
    <property type="term" value="F:small GTPase binding"/>
    <property type="evidence" value="ECO:0007669"/>
    <property type="project" value="InterPro"/>
</dbReference>
<dbReference type="InterPro" id="IPR009828">
    <property type="entry name" value="CYRIA/CYRIB_Rac1-bd"/>
</dbReference>
<comment type="subcellular location">
    <subcellularLocation>
        <location evidence="1">Membrane</location>
        <topology evidence="1">Lipid-anchor</topology>
    </subcellularLocation>
</comment>
<organism evidence="7 9">
    <name type="scientific">Dracunculus medinensis</name>
    <name type="common">Guinea worm</name>
    <dbReference type="NCBI Taxonomy" id="318479"/>
    <lineage>
        <taxon>Eukaryota</taxon>
        <taxon>Metazoa</taxon>
        <taxon>Ecdysozoa</taxon>
        <taxon>Nematoda</taxon>
        <taxon>Chromadorea</taxon>
        <taxon>Rhabditida</taxon>
        <taxon>Spirurina</taxon>
        <taxon>Dracunculoidea</taxon>
        <taxon>Dracunculidae</taxon>
        <taxon>Dracunculus</taxon>
    </lineage>
</organism>
<evidence type="ECO:0000313" key="8">
    <source>
        <dbReference type="Proteomes" id="UP000274756"/>
    </source>
</evidence>
<feature type="domain" description="CYRIA/CYRIB Rac1 binding" evidence="5">
    <location>
        <begin position="29"/>
        <end position="326"/>
    </location>
</feature>
<dbReference type="InterPro" id="IPR039789">
    <property type="entry name" value="CYRI"/>
</dbReference>
<evidence type="ECO:0000259" key="5">
    <source>
        <dbReference type="Pfam" id="PF07159"/>
    </source>
</evidence>
<evidence type="ECO:0000313" key="6">
    <source>
        <dbReference type="EMBL" id="VDN60006.1"/>
    </source>
</evidence>
<evidence type="ECO:0000313" key="7">
    <source>
        <dbReference type="Proteomes" id="UP000038040"/>
    </source>
</evidence>
<dbReference type="OrthoDB" id="60973at2759"/>
<proteinExistence type="inferred from homology"/>
<accession>A0A0N4UIB8</accession>
<sequence>MKSGASCAEVVRSVLAHCDGSRTNVPDFNIFLDFESAVPSESEAHLFALADKILEQANFLLEDINNYGAGASAQVRVAIQWPNNVNFQAEALEILEKLISRIRTYYDLSQRLEKIVPMLLWELCSGPLPPAEQLEASQAICRQFARIIDFVLSFDAVKMCTPALQNDFSFFRRSMSKESNIKYEMSPDLANTISLFLASPTPMLSALTTATLNFVVIHADLPVANTTDTLATIAQICRFMVEKMENWQKLSDYIRLFTIRVMVGAIILYDHVDSAGAFCKDSPIDMRSAVELIKARTESEQSETLLNALRYTTKHLNDGSTPKSVRAIFFS</sequence>
<gene>
    <name evidence="6" type="ORF">DME_LOCUS9979</name>
</gene>
<name>A0A0N4UIB8_DRAME</name>
<dbReference type="Proteomes" id="UP000274756">
    <property type="component" value="Unassembled WGS sequence"/>
</dbReference>
<comment type="similarity">
    <text evidence="2">Belongs to the CYRI family.</text>
</comment>
<dbReference type="Proteomes" id="UP000038040">
    <property type="component" value="Unplaced"/>
</dbReference>
<reference evidence="6 8" key="2">
    <citation type="submission" date="2018-11" db="EMBL/GenBank/DDBJ databases">
        <authorList>
            <consortium name="Pathogen Informatics"/>
        </authorList>
    </citation>
    <scope>NUCLEOTIDE SEQUENCE [LARGE SCALE GENOMIC DNA]</scope>
</reference>
<dbReference type="GO" id="GO:0016020">
    <property type="term" value="C:membrane"/>
    <property type="evidence" value="ECO:0007669"/>
    <property type="project" value="UniProtKB-SubCell"/>
</dbReference>
<dbReference type="GO" id="GO:0030833">
    <property type="term" value="P:regulation of actin filament polymerization"/>
    <property type="evidence" value="ECO:0007669"/>
    <property type="project" value="InterPro"/>
</dbReference>
<dbReference type="WBParaSite" id="DME_0000734301-mRNA-1">
    <property type="protein sequence ID" value="DME_0000734301-mRNA-1"/>
    <property type="gene ID" value="DME_0000734301"/>
</dbReference>
<evidence type="ECO:0000256" key="1">
    <source>
        <dbReference type="ARBA" id="ARBA00004635"/>
    </source>
</evidence>
<dbReference type="AlphaFoldDB" id="A0A0N4UIB8"/>
<evidence type="ECO:0000256" key="3">
    <source>
        <dbReference type="ARBA" id="ARBA00023136"/>
    </source>
</evidence>
<evidence type="ECO:0000256" key="2">
    <source>
        <dbReference type="ARBA" id="ARBA00005778"/>
    </source>
</evidence>
<keyword evidence="8" id="KW-1185">Reference proteome</keyword>
<keyword evidence="3" id="KW-0472">Membrane</keyword>
<reference evidence="9" key="1">
    <citation type="submission" date="2017-02" db="UniProtKB">
        <authorList>
            <consortium name="WormBaseParasite"/>
        </authorList>
    </citation>
    <scope>IDENTIFICATION</scope>
</reference>